<dbReference type="FunFam" id="1.10.287.130:FF:000002">
    <property type="entry name" value="Two-component osmosensing histidine kinase"/>
    <property type="match status" value="1"/>
</dbReference>
<keyword evidence="13" id="KW-0472">Membrane</keyword>
<keyword evidence="14" id="KW-0732">Signal</keyword>
<keyword evidence="3 11" id="KW-0597">Phosphoprotein</keyword>
<dbReference type="CDD" id="cd01007">
    <property type="entry name" value="PBP2_BvgS_HisK_like"/>
    <property type="match status" value="1"/>
</dbReference>
<dbReference type="CDD" id="cd17546">
    <property type="entry name" value="REC_hyHK_CKI1_RcsC-like"/>
    <property type="match status" value="1"/>
</dbReference>
<dbReference type="InterPro" id="IPR011006">
    <property type="entry name" value="CheY-like_superfamily"/>
</dbReference>
<dbReference type="PROSITE" id="PS50110">
    <property type="entry name" value="RESPONSE_REGULATORY"/>
    <property type="match status" value="1"/>
</dbReference>
<dbReference type="EMBL" id="MTEJ01000267">
    <property type="protein sequence ID" value="OQX05926.1"/>
    <property type="molecule type" value="Genomic_DNA"/>
</dbReference>
<dbReference type="SUPFAM" id="SSF55874">
    <property type="entry name" value="ATPase domain of HSP90 chaperone/DNA topoisomerase II/histidine kinase"/>
    <property type="match status" value="1"/>
</dbReference>
<keyword evidence="7" id="KW-0067">ATP-binding</keyword>
<dbReference type="InterPro" id="IPR003594">
    <property type="entry name" value="HATPase_dom"/>
</dbReference>
<dbReference type="AlphaFoldDB" id="A0A1Y1QHN7"/>
<dbReference type="InterPro" id="IPR005467">
    <property type="entry name" value="His_kinase_dom"/>
</dbReference>
<keyword evidence="4" id="KW-0808">Transferase</keyword>
<keyword evidence="13" id="KW-1133">Transmembrane helix</keyword>
<evidence type="ECO:0000256" key="4">
    <source>
        <dbReference type="ARBA" id="ARBA00022679"/>
    </source>
</evidence>
<feature type="transmembrane region" description="Helical" evidence="13">
    <location>
        <begin position="819"/>
        <end position="838"/>
    </location>
</feature>
<comment type="subunit">
    <text evidence="9">At low DSF concentrations, interacts with RpfF.</text>
</comment>
<feature type="domain" description="Response regulatory" evidence="16">
    <location>
        <begin position="566"/>
        <end position="682"/>
    </location>
</feature>
<dbReference type="SMART" id="SM00062">
    <property type="entry name" value="PBPb"/>
    <property type="match status" value="1"/>
</dbReference>
<keyword evidence="13" id="KW-0812">Transmembrane</keyword>
<evidence type="ECO:0000256" key="12">
    <source>
        <dbReference type="SAM" id="Coils"/>
    </source>
</evidence>
<evidence type="ECO:0000256" key="10">
    <source>
        <dbReference type="ARBA" id="ARBA00068150"/>
    </source>
</evidence>
<dbReference type="Pfam" id="PF00497">
    <property type="entry name" value="SBP_bac_3"/>
    <property type="match status" value="1"/>
</dbReference>
<comment type="catalytic activity">
    <reaction evidence="1">
        <text>ATP + protein L-histidine = ADP + protein N-phospho-L-histidine.</text>
        <dbReference type="EC" id="2.7.13.3"/>
    </reaction>
</comment>
<evidence type="ECO:0000256" key="3">
    <source>
        <dbReference type="ARBA" id="ARBA00022553"/>
    </source>
</evidence>
<evidence type="ECO:0000256" key="7">
    <source>
        <dbReference type="ARBA" id="ARBA00022840"/>
    </source>
</evidence>
<dbReference type="InterPro" id="IPR001789">
    <property type="entry name" value="Sig_transdc_resp-reg_receiver"/>
</dbReference>
<dbReference type="InterPro" id="IPR036890">
    <property type="entry name" value="HATPase_C_sf"/>
</dbReference>
<dbReference type="Gene3D" id="3.40.50.2300">
    <property type="match status" value="1"/>
</dbReference>
<dbReference type="Proteomes" id="UP000192491">
    <property type="component" value="Unassembled WGS sequence"/>
</dbReference>
<dbReference type="InterPro" id="IPR001638">
    <property type="entry name" value="Solute-binding_3/MltF_N"/>
</dbReference>
<feature type="coiled-coil region" evidence="12">
    <location>
        <begin position="293"/>
        <end position="323"/>
    </location>
</feature>
<gene>
    <name evidence="17" type="ORF">BWK73_32315</name>
</gene>
<dbReference type="EC" id="2.7.13.3" evidence="2"/>
<dbReference type="SUPFAM" id="SSF52172">
    <property type="entry name" value="CheY-like"/>
    <property type="match status" value="1"/>
</dbReference>
<feature type="domain" description="Histidine kinase" evidence="15">
    <location>
        <begin position="323"/>
        <end position="544"/>
    </location>
</feature>
<keyword evidence="8" id="KW-0902">Two-component regulatory system</keyword>
<feature type="signal peptide" evidence="14">
    <location>
        <begin position="1"/>
        <end position="18"/>
    </location>
</feature>
<dbReference type="Pfam" id="PF02518">
    <property type="entry name" value="HATPase_c"/>
    <property type="match status" value="1"/>
</dbReference>
<dbReference type="FunFam" id="3.30.565.10:FF:000010">
    <property type="entry name" value="Sensor histidine kinase RcsC"/>
    <property type="match status" value="1"/>
</dbReference>
<evidence type="ECO:0000256" key="8">
    <source>
        <dbReference type="ARBA" id="ARBA00023012"/>
    </source>
</evidence>
<dbReference type="Pfam" id="PF00072">
    <property type="entry name" value="Response_reg"/>
    <property type="match status" value="1"/>
</dbReference>
<reference evidence="17 18" key="1">
    <citation type="submission" date="2017-01" db="EMBL/GenBank/DDBJ databases">
        <title>Novel large sulfur bacteria in the metagenomes of groundwater-fed chemosynthetic microbial mats in the Lake Huron basin.</title>
        <authorList>
            <person name="Sharrar A.M."/>
            <person name="Flood B.E."/>
            <person name="Bailey J.V."/>
            <person name="Jones D.S."/>
            <person name="Biddanda B."/>
            <person name="Ruberg S.A."/>
            <person name="Marcus D.N."/>
            <person name="Dick G.J."/>
        </authorList>
    </citation>
    <scope>NUCLEOTIDE SEQUENCE [LARGE SCALE GENOMIC DNA]</scope>
    <source>
        <strain evidence="17">A8</strain>
    </source>
</reference>
<dbReference type="CDD" id="cd16922">
    <property type="entry name" value="HATPase_EvgS-ArcB-TorS-like"/>
    <property type="match status" value="1"/>
</dbReference>
<evidence type="ECO:0000259" key="15">
    <source>
        <dbReference type="PROSITE" id="PS50109"/>
    </source>
</evidence>
<dbReference type="SMART" id="SM00448">
    <property type="entry name" value="REC"/>
    <property type="match status" value="1"/>
</dbReference>
<accession>A0A1Y1QHN7</accession>
<evidence type="ECO:0000256" key="5">
    <source>
        <dbReference type="ARBA" id="ARBA00022741"/>
    </source>
</evidence>
<protein>
    <recommendedName>
        <fullName evidence="10">Sensory/regulatory protein RpfC</fullName>
        <ecNumber evidence="2">2.7.13.3</ecNumber>
    </recommendedName>
</protein>
<proteinExistence type="predicted"/>
<keyword evidence="6" id="KW-0418">Kinase</keyword>
<dbReference type="SUPFAM" id="SSF47384">
    <property type="entry name" value="Homodimeric domain of signal transducing histidine kinase"/>
    <property type="match status" value="1"/>
</dbReference>
<dbReference type="SUPFAM" id="SSF53850">
    <property type="entry name" value="Periplasmic binding protein-like II"/>
    <property type="match status" value="1"/>
</dbReference>
<feature type="modified residue" description="4-aspartylphosphate" evidence="11">
    <location>
        <position position="615"/>
    </location>
</feature>
<keyword evidence="12" id="KW-0175">Coiled coil</keyword>
<evidence type="ECO:0000259" key="16">
    <source>
        <dbReference type="PROSITE" id="PS50110"/>
    </source>
</evidence>
<dbReference type="InterPro" id="IPR003661">
    <property type="entry name" value="HisK_dim/P_dom"/>
</dbReference>
<dbReference type="SMART" id="SM00387">
    <property type="entry name" value="HATPase_c"/>
    <property type="match status" value="1"/>
</dbReference>
<sequence>MKLLLSILLCGLLIFATANTPAIEQTPPSTDIALSKSEQAWLEQRQGAPLRYCFSPVWKPYDFLEGGTHQGIFADYVHLFSKRLNVSVQPVLSSTWGEALQCEGKCDFLSGAVKMPEREDFLFFTTPYYQTSHVLLAKSGRPFVQSLADIADQKIVIPTGGAIGKQLRQDYPNTTFVEAETPDALFERVENGEAYAGVASFAHGIQIIQQGLYNLKIIGKLEYDYPISIAVRKDSPPLLGIMQKAVDSLTQADHDAIKRNWNSITVVETTDYSLLWKLVIGASLILLGSIYWNRQLTRLNTALQQAKEGAERANQAKSEFLANMSHEIRTPMNAMIGLGYLMQQTDLTEQQADYLNKMQSSSKMLLGIIDDILDVAKIEAGKLALHSTAFRLNNVLQQMTYLFEEQARQKGLGFQIQVAEDVPTCLVGDPQRLAQILLNLMSNAIKFTETGEIRIGIKRLAAVEGESCLQFSVVDTGMGISATQQVKLFQPFSQADSSLSRQYGGSGLGLMISQSLARLMGGNITLESQVGRGSTFMFTAAFTTCMENAPANPAATAVAGIFNTAQVLLVEDDPLNQMVAGELLKRLGVTVTVANNGIEALEALEKAAFHLIFMDIQMPKMDGYAAVRLIRQQYQWHHLPIIAMTAHAISTERTKCLAAGMNDYLSKPIDPASLAAMLAMGSGLSVEIRGRQGRVTSVNMLEYPIPQDGDFIRCVIIHWQSGVFVVQKIVNLLTYRIPRCFFVTPVGNIQAFRFQGFQQFNRDLLEAFALFGFQVWFFQQIKQGKRFLIQVLALRPLFFLAQGIDQLHQRFKGLLDGGAVFFLIVGFHQLFVVILKIGA</sequence>
<evidence type="ECO:0000256" key="14">
    <source>
        <dbReference type="SAM" id="SignalP"/>
    </source>
</evidence>
<dbReference type="PANTHER" id="PTHR45339:SF1">
    <property type="entry name" value="HYBRID SIGNAL TRANSDUCTION HISTIDINE KINASE J"/>
    <property type="match status" value="1"/>
</dbReference>
<name>A0A1Y1QHN7_9GAMM</name>
<evidence type="ECO:0000256" key="11">
    <source>
        <dbReference type="PROSITE-ProRule" id="PRU00169"/>
    </source>
</evidence>
<keyword evidence="5" id="KW-0547">Nucleotide-binding</keyword>
<feature type="chain" id="PRO_5012847234" description="Sensory/regulatory protein RpfC" evidence="14">
    <location>
        <begin position="19"/>
        <end position="839"/>
    </location>
</feature>
<dbReference type="GO" id="GO:0005524">
    <property type="term" value="F:ATP binding"/>
    <property type="evidence" value="ECO:0007669"/>
    <property type="project" value="UniProtKB-KW"/>
</dbReference>
<evidence type="ECO:0000256" key="9">
    <source>
        <dbReference type="ARBA" id="ARBA00064003"/>
    </source>
</evidence>
<dbReference type="InterPro" id="IPR036097">
    <property type="entry name" value="HisK_dim/P_sf"/>
</dbReference>
<dbReference type="PANTHER" id="PTHR45339">
    <property type="entry name" value="HYBRID SIGNAL TRANSDUCTION HISTIDINE KINASE J"/>
    <property type="match status" value="1"/>
</dbReference>
<dbReference type="InterPro" id="IPR004358">
    <property type="entry name" value="Sig_transdc_His_kin-like_C"/>
</dbReference>
<dbReference type="PRINTS" id="PR00344">
    <property type="entry name" value="BCTRLSENSOR"/>
</dbReference>
<evidence type="ECO:0000256" key="2">
    <source>
        <dbReference type="ARBA" id="ARBA00012438"/>
    </source>
</evidence>
<organism evidence="17 18">
    <name type="scientific">Thiothrix lacustris</name>
    <dbReference type="NCBI Taxonomy" id="525917"/>
    <lineage>
        <taxon>Bacteria</taxon>
        <taxon>Pseudomonadati</taxon>
        <taxon>Pseudomonadota</taxon>
        <taxon>Gammaproteobacteria</taxon>
        <taxon>Thiotrichales</taxon>
        <taxon>Thiotrichaceae</taxon>
        <taxon>Thiothrix</taxon>
    </lineage>
</organism>
<dbReference type="PROSITE" id="PS50109">
    <property type="entry name" value="HIS_KIN"/>
    <property type="match status" value="1"/>
</dbReference>
<evidence type="ECO:0000313" key="17">
    <source>
        <dbReference type="EMBL" id="OQX05926.1"/>
    </source>
</evidence>
<evidence type="ECO:0000256" key="13">
    <source>
        <dbReference type="SAM" id="Phobius"/>
    </source>
</evidence>
<evidence type="ECO:0000313" key="18">
    <source>
        <dbReference type="Proteomes" id="UP000192491"/>
    </source>
</evidence>
<dbReference type="Gene3D" id="3.40.190.10">
    <property type="entry name" value="Periplasmic binding protein-like II"/>
    <property type="match status" value="2"/>
</dbReference>
<evidence type="ECO:0000256" key="1">
    <source>
        <dbReference type="ARBA" id="ARBA00000085"/>
    </source>
</evidence>
<dbReference type="Gene3D" id="3.30.565.10">
    <property type="entry name" value="Histidine kinase-like ATPase, C-terminal domain"/>
    <property type="match status" value="1"/>
</dbReference>
<dbReference type="Gene3D" id="1.10.287.130">
    <property type="match status" value="1"/>
</dbReference>
<dbReference type="SMART" id="SM00388">
    <property type="entry name" value="HisKA"/>
    <property type="match status" value="1"/>
</dbReference>
<comment type="caution">
    <text evidence="17">The sequence shown here is derived from an EMBL/GenBank/DDBJ whole genome shotgun (WGS) entry which is preliminary data.</text>
</comment>
<evidence type="ECO:0000256" key="6">
    <source>
        <dbReference type="ARBA" id="ARBA00022777"/>
    </source>
</evidence>
<dbReference type="Pfam" id="PF00512">
    <property type="entry name" value="HisKA"/>
    <property type="match status" value="1"/>
</dbReference>
<dbReference type="GO" id="GO:0000155">
    <property type="term" value="F:phosphorelay sensor kinase activity"/>
    <property type="evidence" value="ECO:0007669"/>
    <property type="project" value="InterPro"/>
</dbReference>
<dbReference type="CDD" id="cd00082">
    <property type="entry name" value="HisKA"/>
    <property type="match status" value="1"/>
</dbReference>